<comment type="subunit">
    <text evidence="2">Interacts with COX5B; this interaction may contribute to localize PYROXD2 to the inner face of the inner mitochondrial membrane.</text>
</comment>
<comment type="caution">
    <text evidence="5">The sequence shown here is derived from an EMBL/GenBank/DDBJ whole genome shotgun (WGS) entry which is preliminary data.</text>
</comment>
<proteinExistence type="predicted"/>
<evidence type="ECO:0000259" key="4">
    <source>
        <dbReference type="Pfam" id="PF01593"/>
    </source>
</evidence>
<feature type="domain" description="Amine oxidase" evidence="4">
    <location>
        <begin position="17"/>
        <end position="502"/>
    </location>
</feature>
<accession>A0ABU2L5J5</accession>
<gene>
    <name evidence="5" type="ORF">RM780_05955</name>
</gene>
<dbReference type="EMBL" id="JAVREN010000006">
    <property type="protein sequence ID" value="MDT0306503.1"/>
    <property type="molecule type" value="Genomic_DNA"/>
</dbReference>
<dbReference type="InterPro" id="IPR036188">
    <property type="entry name" value="FAD/NAD-bd_sf"/>
</dbReference>
<keyword evidence="6" id="KW-1185">Reference proteome</keyword>
<organism evidence="5 6">
    <name type="scientific">Streptomyces boetiae</name>
    <dbReference type="NCBI Taxonomy" id="3075541"/>
    <lineage>
        <taxon>Bacteria</taxon>
        <taxon>Bacillati</taxon>
        <taxon>Actinomycetota</taxon>
        <taxon>Actinomycetes</taxon>
        <taxon>Kitasatosporales</taxon>
        <taxon>Streptomycetaceae</taxon>
        <taxon>Streptomyces</taxon>
    </lineage>
</organism>
<comment type="function">
    <text evidence="1">Probable oxidoreductase that may play a role as regulator of mitochondrial function.</text>
</comment>
<evidence type="ECO:0000256" key="3">
    <source>
        <dbReference type="ARBA" id="ARBA00040298"/>
    </source>
</evidence>
<dbReference type="PANTHER" id="PTHR10668">
    <property type="entry name" value="PHYTOENE DEHYDROGENASE"/>
    <property type="match status" value="1"/>
</dbReference>
<dbReference type="Pfam" id="PF01593">
    <property type="entry name" value="Amino_oxidase"/>
    <property type="match status" value="1"/>
</dbReference>
<name>A0ABU2L5J5_9ACTN</name>
<reference evidence="6" key="1">
    <citation type="submission" date="2023-07" db="EMBL/GenBank/DDBJ databases">
        <title>30 novel species of actinomycetes from the DSMZ collection.</title>
        <authorList>
            <person name="Nouioui I."/>
        </authorList>
    </citation>
    <scope>NUCLEOTIDE SEQUENCE [LARGE SCALE GENOMIC DNA]</scope>
    <source>
        <strain evidence="6">DSM 44917</strain>
    </source>
</reference>
<dbReference type="InterPro" id="IPR018203">
    <property type="entry name" value="GDP_dissociation_inhibitor"/>
</dbReference>
<protein>
    <recommendedName>
        <fullName evidence="3">Pyridine nucleotide-disulfide oxidoreductase domain-containing protein 2</fullName>
    </recommendedName>
</protein>
<dbReference type="Gene3D" id="3.50.50.60">
    <property type="entry name" value="FAD/NAD(P)-binding domain"/>
    <property type="match status" value="2"/>
</dbReference>
<dbReference type="PRINTS" id="PR00891">
    <property type="entry name" value="RABGDIREP"/>
</dbReference>
<evidence type="ECO:0000256" key="2">
    <source>
        <dbReference type="ARBA" id="ARBA00038825"/>
    </source>
</evidence>
<evidence type="ECO:0000256" key="1">
    <source>
        <dbReference type="ARBA" id="ARBA00037217"/>
    </source>
</evidence>
<dbReference type="Proteomes" id="UP001183388">
    <property type="component" value="Unassembled WGS sequence"/>
</dbReference>
<sequence length="526" mass="56714">MSREYDVVVIGSGHNALVAAAYLAVAGKRVLVLERNAYPGGGSATAELTEPGFHSERHGLMHVLILANPLITRDELGLVSRYGLEYIDTDKPYAAIFDDGTCLTLYRDRARSRESIARFSKADAEAYEEFATVAGEIVEAAAASFFVPPPSVQDYFGRELATPAGLRAYLTGSRSFSDVLDEWFEGDHLKIAITRLASEIVLTHPDDKSTGFLPYAGVGFLERYGVALPRGGSGSLTNALVRCILDHGGELRTHCEATEVVHEQGRAVAVRTSGGELIGARDAVLGSLHPHHLGRFVDGLDPELLRAARQVQLSPFTGFAVHAALEEPIRYRVPGVDMSVLNTLTEPSLAAMYDAYDDLRRGRLPRLPLLCAGCTSVEDPSRAPAGKAVLHVFCQVPYRLADGGPERWNEIKDAYADQVLARLAEFTTNLSPSIIRSRHVVTPFDHETSSPSFAGGDILGAAMYGYQSGSLRPTPRLSDYRVPGVERLYLAGPFMHPGGGITGGGRATAMTVFQDLALDPSVFGTS</sequence>
<dbReference type="InterPro" id="IPR002937">
    <property type="entry name" value="Amino_oxidase"/>
</dbReference>
<evidence type="ECO:0000313" key="6">
    <source>
        <dbReference type="Proteomes" id="UP001183388"/>
    </source>
</evidence>
<dbReference type="PANTHER" id="PTHR10668:SF103">
    <property type="entry name" value="PYRIDINE NUCLEOTIDE-DISULFIDE OXIDOREDUCTASE DOMAIN-CONTAINING PROTEIN 2"/>
    <property type="match status" value="1"/>
</dbReference>
<evidence type="ECO:0000313" key="5">
    <source>
        <dbReference type="EMBL" id="MDT0306503.1"/>
    </source>
</evidence>
<dbReference type="SUPFAM" id="SSF51905">
    <property type="entry name" value="FAD/NAD(P)-binding domain"/>
    <property type="match status" value="1"/>
</dbReference>
<dbReference type="RefSeq" id="WP_311629432.1">
    <property type="nucleotide sequence ID" value="NZ_JAVREN010000006.1"/>
</dbReference>